<dbReference type="GO" id="GO:0016279">
    <property type="term" value="F:protein-lysine N-methyltransferase activity"/>
    <property type="evidence" value="ECO:0007669"/>
    <property type="project" value="TreeGrafter"/>
</dbReference>
<feature type="binding site" evidence="6">
    <location>
        <position position="172"/>
    </location>
    <ligand>
        <name>S-adenosyl-L-methionine</name>
        <dbReference type="ChEBI" id="CHEBI:59789"/>
    </ligand>
</feature>
<feature type="binding site" evidence="6">
    <location>
        <position position="194"/>
    </location>
    <ligand>
        <name>S-adenosyl-L-methionine</name>
        <dbReference type="ChEBI" id="CHEBI:59789"/>
    </ligand>
</feature>
<keyword evidence="2 6" id="KW-0963">Cytoplasm</keyword>
<evidence type="ECO:0000256" key="3">
    <source>
        <dbReference type="ARBA" id="ARBA00022603"/>
    </source>
</evidence>
<reference evidence="7 8" key="1">
    <citation type="submission" date="2016-10" db="EMBL/GenBank/DDBJ databases">
        <authorList>
            <person name="de Groot N.N."/>
        </authorList>
    </citation>
    <scope>NUCLEOTIDE SEQUENCE [LARGE SCALE GENOMIC DNA]</scope>
    <source>
        <strain evidence="7 8">Nm24</strain>
    </source>
</reference>
<dbReference type="InterPro" id="IPR004498">
    <property type="entry name" value="Ribosomal_PrmA_MeTrfase"/>
</dbReference>
<evidence type="ECO:0000256" key="4">
    <source>
        <dbReference type="ARBA" id="ARBA00022679"/>
    </source>
</evidence>
<dbReference type="PIRSF" id="PIRSF000401">
    <property type="entry name" value="RPL11_MTase"/>
    <property type="match status" value="1"/>
</dbReference>
<dbReference type="EMBL" id="FPBL01000001">
    <property type="protein sequence ID" value="SFU28878.1"/>
    <property type="molecule type" value="Genomic_DNA"/>
</dbReference>
<dbReference type="OrthoDB" id="9785995at2"/>
<sequence length="313" mass="34021">MSWLSLTFKVGSDYVDSVSDQLLEQGALSVDVHDAGEGTDQEQPLFGEPGAFPEQFWRQAEVTVLLEENTDVDEIVQAVARVMGISALPDYQLTQVVEQDWVRLTQAQFEPIKISSRLWVVPSWHDLPDPAAINLRLDPGLAFGTGSHPTTQLCLGWLDEFLQPGDSVLDYGCGSGILAIAALKLGADRVMGVDIDPNAITASLENSRNNLCDPDKLLFTTALSFSGGSDHADTRQRPVSVVVANILANPLIVLAPVLMNALQPGGRIVLSGILETQADEVLQIYSEWFDMQIAAKDQGWVLLAGRKSVNRTL</sequence>
<dbReference type="Gene3D" id="3.40.50.150">
    <property type="entry name" value="Vaccinia Virus protein VP39"/>
    <property type="match status" value="1"/>
</dbReference>
<evidence type="ECO:0000256" key="6">
    <source>
        <dbReference type="HAMAP-Rule" id="MF_00735"/>
    </source>
</evidence>
<dbReference type="NCBIfam" id="TIGR00406">
    <property type="entry name" value="prmA"/>
    <property type="match status" value="1"/>
</dbReference>
<dbReference type="PANTHER" id="PTHR43648">
    <property type="entry name" value="ELECTRON TRANSFER FLAVOPROTEIN BETA SUBUNIT LYSINE METHYLTRANSFERASE"/>
    <property type="match status" value="1"/>
</dbReference>
<protein>
    <recommendedName>
        <fullName evidence="6">Ribosomal protein L11 methyltransferase</fullName>
        <shortName evidence="6">L11 Mtase</shortName>
        <ecNumber evidence="6">2.1.1.-</ecNumber>
    </recommendedName>
</protein>
<comment type="catalytic activity">
    <reaction evidence="6">
        <text>L-lysyl-[protein] + 3 S-adenosyl-L-methionine = N(6),N(6),N(6)-trimethyl-L-lysyl-[protein] + 3 S-adenosyl-L-homocysteine + 3 H(+)</text>
        <dbReference type="Rhea" id="RHEA:54192"/>
        <dbReference type="Rhea" id="RHEA-COMP:9752"/>
        <dbReference type="Rhea" id="RHEA-COMP:13826"/>
        <dbReference type="ChEBI" id="CHEBI:15378"/>
        <dbReference type="ChEBI" id="CHEBI:29969"/>
        <dbReference type="ChEBI" id="CHEBI:57856"/>
        <dbReference type="ChEBI" id="CHEBI:59789"/>
        <dbReference type="ChEBI" id="CHEBI:61961"/>
    </reaction>
</comment>
<keyword evidence="7" id="KW-0689">Ribosomal protein</keyword>
<dbReference type="RefSeq" id="WP_074926046.1">
    <property type="nucleotide sequence ID" value="NZ_FPBL01000001.1"/>
</dbReference>
<name>A0A1I7EY64_9PROT</name>
<organism evidence="7 8">
    <name type="scientific">Nitrosomonas eutropha</name>
    <dbReference type="NCBI Taxonomy" id="916"/>
    <lineage>
        <taxon>Bacteria</taxon>
        <taxon>Pseudomonadati</taxon>
        <taxon>Pseudomonadota</taxon>
        <taxon>Betaproteobacteria</taxon>
        <taxon>Nitrosomonadales</taxon>
        <taxon>Nitrosomonadaceae</taxon>
        <taxon>Nitrosomonas</taxon>
    </lineage>
</organism>
<dbReference type="InterPro" id="IPR029063">
    <property type="entry name" value="SAM-dependent_MTases_sf"/>
</dbReference>
<dbReference type="GO" id="GO:0005829">
    <property type="term" value="C:cytosol"/>
    <property type="evidence" value="ECO:0007669"/>
    <property type="project" value="TreeGrafter"/>
</dbReference>
<comment type="subcellular location">
    <subcellularLocation>
        <location evidence="6">Cytoplasm</location>
    </subcellularLocation>
</comment>
<feature type="binding site" evidence="6">
    <location>
        <position position="245"/>
    </location>
    <ligand>
        <name>S-adenosyl-L-methionine</name>
        <dbReference type="ChEBI" id="CHEBI:59789"/>
    </ligand>
</feature>
<dbReference type="CDD" id="cd02440">
    <property type="entry name" value="AdoMet_MTases"/>
    <property type="match status" value="1"/>
</dbReference>
<gene>
    <name evidence="6" type="primary">prmA</name>
    <name evidence="7" type="ORF">SAMN05216339_101162</name>
</gene>
<feature type="binding site" evidence="6">
    <location>
        <position position="151"/>
    </location>
    <ligand>
        <name>S-adenosyl-L-methionine</name>
        <dbReference type="ChEBI" id="CHEBI:59789"/>
    </ligand>
</feature>
<comment type="similarity">
    <text evidence="1 6">Belongs to the methyltransferase superfamily. PrmA family.</text>
</comment>
<evidence type="ECO:0000256" key="2">
    <source>
        <dbReference type="ARBA" id="ARBA00022490"/>
    </source>
</evidence>
<evidence type="ECO:0000256" key="5">
    <source>
        <dbReference type="ARBA" id="ARBA00022691"/>
    </source>
</evidence>
<evidence type="ECO:0000313" key="7">
    <source>
        <dbReference type="EMBL" id="SFU28878.1"/>
    </source>
</evidence>
<accession>A0A1I7EY64</accession>
<dbReference type="PANTHER" id="PTHR43648:SF1">
    <property type="entry name" value="ELECTRON TRANSFER FLAVOPROTEIN BETA SUBUNIT LYSINE METHYLTRANSFERASE"/>
    <property type="match status" value="1"/>
</dbReference>
<proteinExistence type="inferred from homology"/>
<dbReference type="SUPFAM" id="SSF53335">
    <property type="entry name" value="S-adenosyl-L-methionine-dependent methyltransferases"/>
    <property type="match status" value="1"/>
</dbReference>
<dbReference type="Pfam" id="PF06325">
    <property type="entry name" value="PrmA"/>
    <property type="match status" value="1"/>
</dbReference>
<keyword evidence="5 6" id="KW-0949">S-adenosyl-L-methionine</keyword>
<evidence type="ECO:0000313" key="8">
    <source>
        <dbReference type="Proteomes" id="UP000183926"/>
    </source>
</evidence>
<dbReference type="EC" id="2.1.1.-" evidence="6"/>
<dbReference type="HAMAP" id="MF_00735">
    <property type="entry name" value="Methyltr_PrmA"/>
    <property type="match status" value="1"/>
</dbReference>
<comment type="function">
    <text evidence="6">Methylates ribosomal protein L11.</text>
</comment>
<dbReference type="InterPro" id="IPR050078">
    <property type="entry name" value="Ribosomal_L11_MeTrfase_PrmA"/>
</dbReference>
<keyword evidence="7" id="KW-0687">Ribonucleoprotein</keyword>
<keyword evidence="4 6" id="KW-0808">Transferase</keyword>
<dbReference type="Proteomes" id="UP000183926">
    <property type="component" value="Unassembled WGS sequence"/>
</dbReference>
<dbReference type="GO" id="GO:0032259">
    <property type="term" value="P:methylation"/>
    <property type="evidence" value="ECO:0007669"/>
    <property type="project" value="UniProtKB-KW"/>
</dbReference>
<keyword evidence="3 6" id="KW-0489">Methyltransferase</keyword>
<dbReference type="GO" id="GO:0005840">
    <property type="term" value="C:ribosome"/>
    <property type="evidence" value="ECO:0007669"/>
    <property type="project" value="UniProtKB-KW"/>
</dbReference>
<evidence type="ECO:0000256" key="1">
    <source>
        <dbReference type="ARBA" id="ARBA00009741"/>
    </source>
</evidence>
<dbReference type="AlphaFoldDB" id="A0A1I7EY64"/>